<evidence type="ECO:0008006" key="4">
    <source>
        <dbReference type="Google" id="ProtNLM"/>
    </source>
</evidence>
<evidence type="ECO:0000256" key="1">
    <source>
        <dbReference type="SAM" id="Phobius"/>
    </source>
</evidence>
<keyword evidence="3" id="KW-1185">Reference proteome</keyword>
<protein>
    <recommendedName>
        <fullName evidence="4">DUF3137 domain-containing protein</fullName>
    </recommendedName>
</protein>
<evidence type="ECO:0000313" key="2">
    <source>
        <dbReference type="EMBL" id="MBU4693462.1"/>
    </source>
</evidence>
<comment type="caution">
    <text evidence="2">The sequence shown here is derived from an EMBL/GenBank/DDBJ whole genome shotgun (WGS) entry which is preliminary data.</text>
</comment>
<dbReference type="RefSeq" id="WP_216567761.1">
    <property type="nucleotide sequence ID" value="NZ_JAHMHK010000001.1"/>
</dbReference>
<reference evidence="2" key="1">
    <citation type="submission" date="2021-06" db="EMBL/GenBank/DDBJ databases">
        <title>Novel Mycoplasma species detected in California sea lions (Zalophus californianus) from the USA.</title>
        <authorList>
            <person name="Volokhov D.V."/>
            <person name="Furtak V.A."/>
            <person name="Zagorodnyaya T.A."/>
        </authorList>
    </citation>
    <scope>NUCLEOTIDE SEQUENCE [LARGE SCALE GENOMIC DNA]</scope>
    <source>
        <strain evidence="2">CSL 4779</strain>
    </source>
</reference>
<gene>
    <name evidence="2" type="ORF">KQ878_00995</name>
</gene>
<proteinExistence type="predicted"/>
<dbReference type="Proteomes" id="UP000812267">
    <property type="component" value="Unassembled WGS sequence"/>
</dbReference>
<name>A0ABS6DR37_9MOLU</name>
<keyword evidence="1" id="KW-0812">Transmembrane</keyword>
<organism evidence="2 3">
    <name type="scientific">Mycoplasma zalophidermidis</name>
    <dbReference type="NCBI Taxonomy" id="398174"/>
    <lineage>
        <taxon>Bacteria</taxon>
        <taxon>Bacillati</taxon>
        <taxon>Mycoplasmatota</taxon>
        <taxon>Mollicutes</taxon>
        <taxon>Mycoplasmataceae</taxon>
        <taxon>Mycoplasma</taxon>
    </lineage>
</organism>
<evidence type="ECO:0000313" key="3">
    <source>
        <dbReference type="Proteomes" id="UP000812267"/>
    </source>
</evidence>
<dbReference type="EMBL" id="JAHMHK010000001">
    <property type="protein sequence ID" value="MBU4693462.1"/>
    <property type="molecule type" value="Genomic_DNA"/>
</dbReference>
<keyword evidence="1" id="KW-1133">Transmembrane helix</keyword>
<accession>A0ABS6DR37</accession>
<feature type="transmembrane region" description="Helical" evidence="1">
    <location>
        <begin position="137"/>
        <end position="159"/>
    </location>
</feature>
<sequence length="476" mass="54884">MEKELLKQKTSIGKLMYETINKEINEDMIETCQNYQGSIPEWHKLKKYSKNKSEENLLAEKIYFNLLTKTVGSFNHGKAAEFSSQRKNLNKKNKSFSILTSISSVIFVLFTLVLIAFILLVFVDNPLKTIFVKYTNIAYPTLGGLCGLGLIFILVGVSLKQKANKSLVYLNNEIYISIYDHFTNIKFDNESIKKTILDGTFNVKYISTKASKKILNRFSYPDISHDKTLQDVGFCYEYKVNGYTMELQDVDVLDKTSTYSALDKQKLTNDSRQILKPKISDEIQWLKYITFDFGAHLSTATVRMPDFVIFNYFNEIANTNKRNFKDRKFQDNDFDLTFKLKTMDVPSHTVSLLGKSLNALRNNVLFGEHYSIESSSIWSIQNKMYAILSYPDKKIPVQHALDFNKAVPLYNAQTNKTTLEFEETKLTDIQEININLFQLLCAAYDLSIFGANMSEYLLKTVDPLIEFIDLYKSKTM</sequence>
<feature type="transmembrane region" description="Helical" evidence="1">
    <location>
        <begin position="96"/>
        <end position="122"/>
    </location>
</feature>
<keyword evidence="1" id="KW-0472">Membrane</keyword>